<evidence type="ECO:0000313" key="1">
    <source>
        <dbReference type="EnsemblPlants" id="EMT23881"/>
    </source>
</evidence>
<accession>M8CKH2</accession>
<sequence>MKPWEERGTCTVDLLRAPQATHLQGDHFIHMRRCMGEAGGAKGRDVPAEPDDGDGSGEIFIGDVARKTTEDPRPLEHGWQDMEAGISGLKRILHGIDIVLFI</sequence>
<dbReference type="EnsemblPlants" id="EMT23881">
    <property type="protein sequence ID" value="EMT23881"/>
    <property type="gene ID" value="F775_06130"/>
</dbReference>
<proteinExistence type="predicted"/>
<organism evidence="1">
    <name type="scientific">Aegilops tauschii</name>
    <name type="common">Tausch's goatgrass</name>
    <name type="synonym">Aegilops squarrosa</name>
    <dbReference type="NCBI Taxonomy" id="37682"/>
    <lineage>
        <taxon>Eukaryota</taxon>
        <taxon>Viridiplantae</taxon>
        <taxon>Streptophyta</taxon>
        <taxon>Embryophyta</taxon>
        <taxon>Tracheophyta</taxon>
        <taxon>Spermatophyta</taxon>
        <taxon>Magnoliopsida</taxon>
        <taxon>Liliopsida</taxon>
        <taxon>Poales</taxon>
        <taxon>Poaceae</taxon>
        <taxon>BOP clade</taxon>
        <taxon>Pooideae</taxon>
        <taxon>Triticodae</taxon>
        <taxon>Triticeae</taxon>
        <taxon>Triticinae</taxon>
        <taxon>Aegilops</taxon>
    </lineage>
</organism>
<name>M8CKH2_AEGTA</name>
<dbReference type="AlphaFoldDB" id="M8CKH2"/>
<reference evidence="1" key="1">
    <citation type="submission" date="2015-06" db="UniProtKB">
        <authorList>
            <consortium name="EnsemblPlants"/>
        </authorList>
    </citation>
    <scope>IDENTIFICATION</scope>
</reference>
<protein>
    <submittedName>
        <fullName evidence="1">Uncharacterized protein</fullName>
    </submittedName>
</protein>